<keyword evidence="1" id="KW-0732">Signal</keyword>
<feature type="chain" id="PRO_5013545779" description="Secreted protein" evidence="1">
    <location>
        <begin position="18"/>
        <end position="76"/>
    </location>
</feature>
<organism evidence="2 3">
    <name type="scientific">Caenorhabditis nigoni</name>
    <dbReference type="NCBI Taxonomy" id="1611254"/>
    <lineage>
        <taxon>Eukaryota</taxon>
        <taxon>Metazoa</taxon>
        <taxon>Ecdysozoa</taxon>
        <taxon>Nematoda</taxon>
        <taxon>Chromadorea</taxon>
        <taxon>Rhabditida</taxon>
        <taxon>Rhabditina</taxon>
        <taxon>Rhabditomorpha</taxon>
        <taxon>Rhabditoidea</taxon>
        <taxon>Rhabditidae</taxon>
        <taxon>Peloderinae</taxon>
        <taxon>Caenorhabditis</taxon>
    </lineage>
</organism>
<protein>
    <recommendedName>
        <fullName evidence="4">Secreted protein</fullName>
    </recommendedName>
</protein>
<evidence type="ECO:0008006" key="4">
    <source>
        <dbReference type="Google" id="ProtNLM"/>
    </source>
</evidence>
<gene>
    <name evidence="2" type="primary">Cnig_chr_X.g25220</name>
    <name evidence="2" type="ORF">B9Z55_025220</name>
</gene>
<dbReference type="Proteomes" id="UP000230233">
    <property type="component" value="Chromosome X"/>
</dbReference>
<dbReference type="AlphaFoldDB" id="A0A2G5SXX5"/>
<sequence length="76" mass="8375">MRTFAVSATSFFTLCAAIEVDCLPTDIPAVSLVASRALRSWIIPPRIGQHCFIKRGEPSDFGPDFGDKFKIQTLSE</sequence>
<keyword evidence="3" id="KW-1185">Reference proteome</keyword>
<proteinExistence type="predicted"/>
<feature type="signal peptide" evidence="1">
    <location>
        <begin position="1"/>
        <end position="17"/>
    </location>
</feature>
<comment type="caution">
    <text evidence="2">The sequence shown here is derived from an EMBL/GenBank/DDBJ whole genome shotgun (WGS) entry which is preliminary data.</text>
</comment>
<dbReference type="EMBL" id="PDUG01000006">
    <property type="protein sequence ID" value="PIC19822.1"/>
    <property type="molecule type" value="Genomic_DNA"/>
</dbReference>
<evidence type="ECO:0000313" key="2">
    <source>
        <dbReference type="EMBL" id="PIC19822.1"/>
    </source>
</evidence>
<name>A0A2G5SXX5_9PELO</name>
<evidence type="ECO:0000313" key="3">
    <source>
        <dbReference type="Proteomes" id="UP000230233"/>
    </source>
</evidence>
<accession>A0A2G5SXX5</accession>
<evidence type="ECO:0000256" key="1">
    <source>
        <dbReference type="SAM" id="SignalP"/>
    </source>
</evidence>
<reference evidence="3" key="1">
    <citation type="submission" date="2017-10" db="EMBL/GenBank/DDBJ databases">
        <title>Rapid genome shrinkage in a self-fertile nematode reveals novel sperm competition proteins.</title>
        <authorList>
            <person name="Yin D."/>
            <person name="Schwarz E.M."/>
            <person name="Thomas C.G."/>
            <person name="Felde R.L."/>
            <person name="Korf I.F."/>
            <person name="Cutter A.D."/>
            <person name="Schartner C.M."/>
            <person name="Ralston E.J."/>
            <person name="Meyer B.J."/>
            <person name="Haag E.S."/>
        </authorList>
    </citation>
    <scope>NUCLEOTIDE SEQUENCE [LARGE SCALE GENOMIC DNA]</scope>
    <source>
        <strain evidence="3">JU1422</strain>
    </source>
</reference>